<dbReference type="EMBL" id="JBJVNI010000001">
    <property type="protein sequence ID" value="MFM9607131.1"/>
    <property type="molecule type" value="Genomic_DNA"/>
</dbReference>
<gene>
    <name evidence="1" type="ORF">ACKI18_00235</name>
</gene>
<evidence type="ECO:0000313" key="2">
    <source>
        <dbReference type="Proteomes" id="UP001631957"/>
    </source>
</evidence>
<dbReference type="RefSeq" id="WP_409119958.1">
    <property type="nucleotide sequence ID" value="NZ_JBJVNI010000001.1"/>
</dbReference>
<reference evidence="1 2" key="1">
    <citation type="submission" date="2024-12" db="EMBL/GenBank/DDBJ databases">
        <title>Forecasting of Potato common scab and diversities of Pathogenic streptomyces spp. in china.</title>
        <authorList>
            <person name="Handique U."/>
            <person name="Wu J."/>
        </authorList>
    </citation>
    <scope>NUCLEOTIDE SEQUENCE [LARGE SCALE GENOMIC DNA]</scope>
    <source>
        <strain evidence="1 2">ZRIMU1530</strain>
    </source>
</reference>
<accession>A0ABW9HH48</accession>
<evidence type="ECO:0000313" key="1">
    <source>
        <dbReference type="EMBL" id="MFM9607131.1"/>
    </source>
</evidence>
<protein>
    <submittedName>
        <fullName evidence="1">Uncharacterized protein</fullName>
    </submittedName>
</protein>
<proteinExistence type="predicted"/>
<sequence>MFVALADDGFDAAGQSPQQVRALLWTNCSMCSAERTDPGIRCPRYAR</sequence>
<keyword evidence="2" id="KW-1185">Reference proteome</keyword>
<name>A0ABW9HH48_9ACTN</name>
<organism evidence="1 2">
    <name type="scientific">Streptomyces niveiscabiei</name>
    <dbReference type="NCBI Taxonomy" id="164115"/>
    <lineage>
        <taxon>Bacteria</taxon>
        <taxon>Bacillati</taxon>
        <taxon>Actinomycetota</taxon>
        <taxon>Actinomycetes</taxon>
        <taxon>Kitasatosporales</taxon>
        <taxon>Streptomycetaceae</taxon>
        <taxon>Streptomyces</taxon>
    </lineage>
</organism>
<dbReference type="Proteomes" id="UP001631957">
    <property type="component" value="Unassembled WGS sequence"/>
</dbReference>
<comment type="caution">
    <text evidence="1">The sequence shown here is derived from an EMBL/GenBank/DDBJ whole genome shotgun (WGS) entry which is preliminary data.</text>
</comment>